<dbReference type="Proteomes" id="UP000070133">
    <property type="component" value="Unassembled WGS sequence"/>
</dbReference>
<name>A0A139HLW6_9PEZI</name>
<organism evidence="1 2">
    <name type="scientific">Pseudocercospora eumusae</name>
    <dbReference type="NCBI Taxonomy" id="321146"/>
    <lineage>
        <taxon>Eukaryota</taxon>
        <taxon>Fungi</taxon>
        <taxon>Dikarya</taxon>
        <taxon>Ascomycota</taxon>
        <taxon>Pezizomycotina</taxon>
        <taxon>Dothideomycetes</taxon>
        <taxon>Dothideomycetidae</taxon>
        <taxon>Mycosphaerellales</taxon>
        <taxon>Mycosphaerellaceae</taxon>
        <taxon>Pseudocercospora</taxon>
    </lineage>
</organism>
<reference evidence="1 2" key="1">
    <citation type="submission" date="2015-07" db="EMBL/GenBank/DDBJ databases">
        <title>Comparative genomics of the Sigatoka disease complex on banana suggests a link between parallel evolutionary changes in Pseudocercospora fijiensis and Pseudocercospora eumusae and increased virulence on the banana host.</title>
        <authorList>
            <person name="Chang T.-C."/>
            <person name="Salvucci A."/>
            <person name="Crous P.W."/>
            <person name="Stergiopoulos I."/>
        </authorList>
    </citation>
    <scope>NUCLEOTIDE SEQUENCE [LARGE SCALE GENOMIC DNA]</scope>
    <source>
        <strain evidence="1 2">CBS 114824</strain>
    </source>
</reference>
<keyword evidence="2" id="KW-1185">Reference proteome</keyword>
<evidence type="ECO:0000313" key="1">
    <source>
        <dbReference type="EMBL" id="KXT03430.1"/>
    </source>
</evidence>
<dbReference type="AlphaFoldDB" id="A0A139HLW6"/>
<protein>
    <submittedName>
        <fullName evidence="1">Uncharacterized protein</fullName>
    </submittedName>
</protein>
<proteinExistence type="predicted"/>
<sequence>MARFWKRMKEMFSTDSPTPTDLRNDQVDGAQQSLTMYYRAQDEESSDWKSKSFGSIQMVYVVHVQQVLDSCDDRGTAAYEVDGRRRTPGEITDRIRTMMRDRSRVNELYVVVHKIIRRDGRNFIR</sequence>
<comment type="caution">
    <text evidence="1">The sequence shown here is derived from an EMBL/GenBank/DDBJ whole genome shotgun (WGS) entry which is preliminary data.</text>
</comment>
<gene>
    <name evidence="1" type="ORF">AC578_1594</name>
</gene>
<dbReference type="EMBL" id="LFZN01000030">
    <property type="protein sequence ID" value="KXT03430.1"/>
    <property type="molecule type" value="Genomic_DNA"/>
</dbReference>
<accession>A0A139HLW6</accession>
<evidence type="ECO:0000313" key="2">
    <source>
        <dbReference type="Proteomes" id="UP000070133"/>
    </source>
</evidence>